<evidence type="ECO:0000313" key="1">
    <source>
        <dbReference type="EMBL" id="DAE00830.1"/>
    </source>
</evidence>
<accession>A0A8S5P163</accession>
<dbReference type="EMBL" id="BK015311">
    <property type="protein sequence ID" value="DAE00830.1"/>
    <property type="molecule type" value="Genomic_DNA"/>
</dbReference>
<protein>
    <submittedName>
        <fullName evidence="1">Uncharacterized protein</fullName>
    </submittedName>
</protein>
<proteinExistence type="predicted"/>
<sequence>MNTILNTEPLNMLKTAVLYRVRLPPLGPV</sequence>
<name>A0A8S5P163_9CAUD</name>
<reference evidence="1" key="1">
    <citation type="journal article" date="2021" name="Proc. Natl. Acad. Sci. U.S.A.">
        <title>A Catalog of Tens of Thousands of Viruses from Human Metagenomes Reveals Hidden Associations with Chronic Diseases.</title>
        <authorList>
            <person name="Tisza M.J."/>
            <person name="Buck C.B."/>
        </authorList>
    </citation>
    <scope>NUCLEOTIDE SEQUENCE</scope>
    <source>
        <strain evidence="1">CtEqU3</strain>
    </source>
</reference>
<organism evidence="1">
    <name type="scientific">Siphoviridae sp. ctEqU3</name>
    <dbReference type="NCBI Taxonomy" id="2825399"/>
    <lineage>
        <taxon>Viruses</taxon>
        <taxon>Duplodnaviria</taxon>
        <taxon>Heunggongvirae</taxon>
        <taxon>Uroviricota</taxon>
        <taxon>Caudoviricetes</taxon>
    </lineage>
</organism>